<protein>
    <submittedName>
        <fullName evidence="1">Uncharacterized protein</fullName>
    </submittedName>
</protein>
<reference evidence="1 2" key="1">
    <citation type="journal article" date="2013" name="ISME J.">
        <title>By their genes ye shall know them: genomic signatures of predatory bacteria.</title>
        <authorList>
            <person name="Pasternak Z."/>
            <person name="Pietrokovski S."/>
            <person name="Rotem O."/>
            <person name="Gophna U."/>
            <person name="Lurie-Weinberger M.N."/>
            <person name="Jurkevitch E."/>
        </authorList>
    </citation>
    <scope>NUCLEOTIDE SEQUENCE [LARGE SCALE GENOMIC DNA]</scope>
    <source>
        <strain evidence="1">EPB</strain>
    </source>
</reference>
<proteinExistence type="predicted"/>
<dbReference type="RefSeq" id="WP_015467674.1">
    <property type="nucleotide sequence ID" value="NC_020812.1"/>
</dbReference>
<dbReference type="EMBL" id="CP003538">
    <property type="protein sequence ID" value="AGH98139.1"/>
    <property type="molecule type" value="Genomic_DNA"/>
</dbReference>
<dbReference type="OrthoDB" id="9846419at2"/>
<evidence type="ECO:0000313" key="2">
    <source>
        <dbReference type="Proteomes" id="UP000011932"/>
    </source>
</evidence>
<sequence>MSDKYIVTLHSHDVQQQDTMRDKLLDLGCEFNQAVLVLKRGPSHEGQQLTLICKENFAEKIESTDGIKSIVKTGPSYQM</sequence>
<organism evidence="1 2">
    <name type="scientific">Micavibrio aeruginosavorus EPB</name>
    <dbReference type="NCBI Taxonomy" id="349215"/>
    <lineage>
        <taxon>Bacteria</taxon>
        <taxon>Pseudomonadati</taxon>
        <taxon>Bdellovibrionota</taxon>
        <taxon>Bdellovibrionia</taxon>
        <taxon>Bdellovibrionales</taxon>
        <taxon>Pseudobdellovibrionaceae</taxon>
        <taxon>Micavibrio</taxon>
    </lineage>
</organism>
<gene>
    <name evidence="1" type="ORF">A11S_1330</name>
</gene>
<dbReference type="HOGENOM" id="CLU_2602058_0_0_5"/>
<dbReference type="Proteomes" id="UP000011932">
    <property type="component" value="Chromosome"/>
</dbReference>
<dbReference type="KEGG" id="man:A11S_1330"/>
<name>M4VY87_9BACT</name>
<accession>M4VY87</accession>
<evidence type="ECO:0000313" key="1">
    <source>
        <dbReference type="EMBL" id="AGH98139.1"/>
    </source>
</evidence>
<dbReference type="AlphaFoldDB" id="M4VY87"/>